<keyword evidence="10" id="KW-1185">Reference proteome</keyword>
<dbReference type="AlphaFoldDB" id="A0A7T7XKK2"/>
<keyword evidence="7" id="KW-0418">Kinase</keyword>
<dbReference type="InterPro" id="IPR036667">
    <property type="entry name" value="PTS_IIB_sorbose-sp_sf"/>
</dbReference>
<dbReference type="PROSITE" id="PS51101">
    <property type="entry name" value="PTS_EIIB_TYPE_4"/>
    <property type="match status" value="1"/>
</dbReference>
<dbReference type="GO" id="GO:0016301">
    <property type="term" value="F:kinase activity"/>
    <property type="evidence" value="ECO:0007669"/>
    <property type="project" value="UniProtKB-KW"/>
</dbReference>
<dbReference type="GO" id="GO:0008982">
    <property type="term" value="F:protein-N(PI)-phosphohistidine-sugar phosphotransferase activity"/>
    <property type="evidence" value="ECO:0007669"/>
    <property type="project" value="InterPro"/>
</dbReference>
<evidence type="ECO:0000256" key="3">
    <source>
        <dbReference type="ARBA" id="ARBA00022490"/>
    </source>
</evidence>
<protein>
    <submittedName>
        <fullName evidence="9">PTS sugar transporter subunit IIB</fullName>
    </submittedName>
</protein>
<dbReference type="SUPFAM" id="SSF52728">
    <property type="entry name" value="PTS IIb component"/>
    <property type="match status" value="1"/>
</dbReference>
<comment type="subcellular location">
    <subcellularLocation>
        <location evidence="1">Cytoplasm</location>
    </subcellularLocation>
</comment>
<evidence type="ECO:0000256" key="4">
    <source>
        <dbReference type="ARBA" id="ARBA00022597"/>
    </source>
</evidence>
<dbReference type="GO" id="GO:0005737">
    <property type="term" value="C:cytoplasm"/>
    <property type="evidence" value="ECO:0007669"/>
    <property type="project" value="UniProtKB-SubCell"/>
</dbReference>
<keyword evidence="4 9" id="KW-0762">Sugar transport</keyword>
<accession>A0A7T7XKK2</accession>
<evidence type="ECO:0000313" key="10">
    <source>
        <dbReference type="Proteomes" id="UP000595917"/>
    </source>
</evidence>
<dbReference type="Gene3D" id="3.40.35.10">
    <property type="entry name" value="Phosphotransferase system, sorbose subfamily IIB component"/>
    <property type="match status" value="1"/>
</dbReference>
<dbReference type="Proteomes" id="UP000595917">
    <property type="component" value="Chromosome"/>
</dbReference>
<proteinExistence type="predicted"/>
<organism evidence="9 10">
    <name type="scientific">Breznakiella homolactica</name>
    <dbReference type="NCBI Taxonomy" id="2798577"/>
    <lineage>
        <taxon>Bacteria</taxon>
        <taxon>Pseudomonadati</taxon>
        <taxon>Spirochaetota</taxon>
        <taxon>Spirochaetia</taxon>
        <taxon>Spirochaetales</taxon>
        <taxon>Breznakiellaceae</taxon>
        <taxon>Breznakiella</taxon>
    </lineage>
</organism>
<dbReference type="EMBL" id="CP067089">
    <property type="protein sequence ID" value="QQO08114.1"/>
    <property type="molecule type" value="Genomic_DNA"/>
</dbReference>
<evidence type="ECO:0000256" key="5">
    <source>
        <dbReference type="ARBA" id="ARBA00022679"/>
    </source>
</evidence>
<reference evidence="9" key="1">
    <citation type="submission" date="2021-01" db="EMBL/GenBank/DDBJ databases">
        <title>Description of Breznakiella homolactica.</title>
        <authorList>
            <person name="Song Y."/>
            <person name="Brune A."/>
        </authorList>
    </citation>
    <scope>NUCLEOTIDE SEQUENCE</scope>
    <source>
        <strain evidence="9">RmG30</strain>
    </source>
</reference>
<evidence type="ECO:0000259" key="8">
    <source>
        <dbReference type="PROSITE" id="PS51101"/>
    </source>
</evidence>
<evidence type="ECO:0000256" key="7">
    <source>
        <dbReference type="ARBA" id="ARBA00022777"/>
    </source>
</evidence>
<dbReference type="KEGG" id="bhc:JFL75_14345"/>
<gene>
    <name evidence="9" type="ORF">JFL75_14345</name>
</gene>
<evidence type="ECO:0000256" key="6">
    <source>
        <dbReference type="ARBA" id="ARBA00022683"/>
    </source>
</evidence>
<dbReference type="GO" id="GO:0009401">
    <property type="term" value="P:phosphoenolpyruvate-dependent sugar phosphotransferase system"/>
    <property type="evidence" value="ECO:0007669"/>
    <property type="project" value="UniProtKB-KW"/>
</dbReference>
<dbReference type="Pfam" id="PF03830">
    <property type="entry name" value="PTSIIB_sorb"/>
    <property type="match status" value="1"/>
</dbReference>
<sequence length="166" mass="18109">MIMALRLDEDLINSQSINGWCESLAADSIIIANDQLVTDGVSSMVQKMAVPRNIKVAIKELQSALVLLQDPSFGDLKILIIVDTPGDLLLILEQLPAGIPVYVGTYGRNNAGHSDAVQLAPGFRVTADEIKLFQKVFALQEHTVFQRTAAEEPVPLGNLLQENNIF</sequence>
<keyword evidence="5" id="KW-0808">Transferase</keyword>
<keyword evidence="6" id="KW-0598">Phosphotransferase system</keyword>
<name>A0A7T7XKK2_9SPIR</name>
<dbReference type="InterPro" id="IPR004720">
    <property type="entry name" value="PTS_IIB_sorbose-sp"/>
</dbReference>
<dbReference type="RefSeq" id="WP_215625420.1">
    <property type="nucleotide sequence ID" value="NZ_CP067089.2"/>
</dbReference>
<evidence type="ECO:0000256" key="1">
    <source>
        <dbReference type="ARBA" id="ARBA00004496"/>
    </source>
</evidence>
<keyword evidence="2" id="KW-0813">Transport</keyword>
<evidence type="ECO:0000256" key="2">
    <source>
        <dbReference type="ARBA" id="ARBA00022448"/>
    </source>
</evidence>
<keyword evidence="3" id="KW-0963">Cytoplasm</keyword>
<evidence type="ECO:0000313" key="9">
    <source>
        <dbReference type="EMBL" id="QQO08114.1"/>
    </source>
</evidence>
<feature type="domain" description="PTS EIIB type-4" evidence="8">
    <location>
        <begin position="1"/>
        <end position="166"/>
    </location>
</feature>